<dbReference type="InterPro" id="IPR039418">
    <property type="entry name" value="LexA-like"/>
</dbReference>
<dbReference type="CDD" id="cd06529">
    <property type="entry name" value="S24_LexA-like"/>
    <property type="match status" value="1"/>
</dbReference>
<dbReference type="PANTHER" id="PTHR40661:SF3">
    <property type="entry name" value="FELS-1 PROPHAGE TRANSCRIPTIONAL REGULATOR"/>
    <property type="match status" value="1"/>
</dbReference>
<evidence type="ECO:0000256" key="1">
    <source>
        <dbReference type="ARBA" id="ARBA00023015"/>
    </source>
</evidence>
<dbReference type="SUPFAM" id="SSF47413">
    <property type="entry name" value="lambda repressor-like DNA-binding domains"/>
    <property type="match status" value="1"/>
</dbReference>
<keyword evidence="3" id="KW-0804">Transcription</keyword>
<protein>
    <submittedName>
        <fullName evidence="5">Putative HTH-type transcriptional regulator RdgA</fullName>
    </submittedName>
</protein>
<dbReference type="Pfam" id="PF00717">
    <property type="entry name" value="Peptidase_S24"/>
    <property type="match status" value="1"/>
</dbReference>
<dbReference type="EMBL" id="LT960611">
    <property type="protein sequence ID" value="SON51580.1"/>
    <property type="molecule type" value="Genomic_DNA"/>
</dbReference>
<sequence>MQTIADRIKSLRLNAKLTQRELGKKIGVTAVTISKWELEASQPKAHSLFELCKIFNVDSEWLTYGRSSDINFGIKHMSNDELLTVPYFENIEAAAGEGCFIATERADFELVIPKSFFNVHVSDDLVCLRVLGDSMEPEFKNGSIICIDIKNKKSIDGKTYVVNHEGMLRIKFIEHSPKGVLLRSFNSNYHDVLVDDFEQFCIVGAVVLQLSFYQ</sequence>
<organism evidence="5 6">
    <name type="scientific">Vibrio tapetis subsp. tapetis</name>
    <dbReference type="NCBI Taxonomy" id="1671868"/>
    <lineage>
        <taxon>Bacteria</taxon>
        <taxon>Pseudomonadati</taxon>
        <taxon>Pseudomonadota</taxon>
        <taxon>Gammaproteobacteria</taxon>
        <taxon>Vibrionales</taxon>
        <taxon>Vibrionaceae</taxon>
        <taxon>Vibrio</taxon>
    </lineage>
</organism>
<keyword evidence="2" id="KW-0238">DNA-binding</keyword>
<evidence type="ECO:0000313" key="6">
    <source>
        <dbReference type="Proteomes" id="UP000235828"/>
    </source>
</evidence>
<dbReference type="Gene3D" id="2.10.109.10">
    <property type="entry name" value="Umud Fragment, subunit A"/>
    <property type="match status" value="1"/>
</dbReference>
<evidence type="ECO:0000256" key="3">
    <source>
        <dbReference type="ARBA" id="ARBA00023163"/>
    </source>
</evidence>
<dbReference type="PROSITE" id="PS50943">
    <property type="entry name" value="HTH_CROC1"/>
    <property type="match status" value="1"/>
</dbReference>
<dbReference type="SMART" id="SM00530">
    <property type="entry name" value="HTH_XRE"/>
    <property type="match status" value="1"/>
</dbReference>
<accession>A0A2N8ZI46</accession>
<dbReference type="Pfam" id="PF01381">
    <property type="entry name" value="HTH_3"/>
    <property type="match status" value="1"/>
</dbReference>
<dbReference type="OrthoDB" id="8613261at2"/>
<dbReference type="PANTHER" id="PTHR40661">
    <property type="match status" value="1"/>
</dbReference>
<dbReference type="KEGG" id="vta:A3633"/>
<dbReference type="AlphaFoldDB" id="A0A2N8ZI46"/>
<gene>
    <name evidence="5" type="ORF">VTAP4600_A3633</name>
</gene>
<proteinExistence type="predicted"/>
<dbReference type="Proteomes" id="UP000235828">
    <property type="component" value="Chromosome A"/>
</dbReference>
<dbReference type="SUPFAM" id="SSF51306">
    <property type="entry name" value="LexA/Signal peptidase"/>
    <property type="match status" value="1"/>
</dbReference>
<keyword evidence="6" id="KW-1185">Reference proteome</keyword>
<dbReference type="InterPro" id="IPR036286">
    <property type="entry name" value="LexA/Signal_pep-like_sf"/>
</dbReference>
<dbReference type="Gene3D" id="1.10.260.40">
    <property type="entry name" value="lambda repressor-like DNA-binding domains"/>
    <property type="match status" value="1"/>
</dbReference>
<evidence type="ECO:0000259" key="4">
    <source>
        <dbReference type="PROSITE" id="PS50943"/>
    </source>
</evidence>
<dbReference type="InterPro" id="IPR010982">
    <property type="entry name" value="Lambda_DNA-bd_dom_sf"/>
</dbReference>
<name>A0A2N8ZI46_9VIBR</name>
<evidence type="ECO:0000313" key="5">
    <source>
        <dbReference type="EMBL" id="SON51580.1"/>
    </source>
</evidence>
<dbReference type="GO" id="GO:0003677">
    <property type="term" value="F:DNA binding"/>
    <property type="evidence" value="ECO:0007669"/>
    <property type="project" value="UniProtKB-KW"/>
</dbReference>
<dbReference type="RefSeq" id="WP_102523819.1">
    <property type="nucleotide sequence ID" value="NZ_LT960611.1"/>
</dbReference>
<reference evidence="5 6" key="1">
    <citation type="submission" date="2017-10" db="EMBL/GenBank/DDBJ databases">
        <authorList>
            <person name="Banno H."/>
            <person name="Chua N.-H."/>
        </authorList>
    </citation>
    <scope>NUCLEOTIDE SEQUENCE [LARGE SCALE GENOMIC DNA]</scope>
    <source>
        <strain evidence="5">Vibrio tapetis CECT4600</strain>
    </source>
</reference>
<dbReference type="CDD" id="cd00093">
    <property type="entry name" value="HTH_XRE"/>
    <property type="match status" value="1"/>
</dbReference>
<dbReference type="InterPro" id="IPR015927">
    <property type="entry name" value="Peptidase_S24_S26A/B/C"/>
</dbReference>
<keyword evidence="1" id="KW-0805">Transcription regulation</keyword>
<evidence type="ECO:0000256" key="2">
    <source>
        <dbReference type="ARBA" id="ARBA00023125"/>
    </source>
</evidence>
<feature type="domain" description="HTH cro/C1-type" evidence="4">
    <location>
        <begin position="8"/>
        <end position="62"/>
    </location>
</feature>
<dbReference type="InterPro" id="IPR001387">
    <property type="entry name" value="Cro/C1-type_HTH"/>
</dbReference>